<proteinExistence type="predicted"/>
<dbReference type="EMBL" id="BARV01006142">
    <property type="protein sequence ID" value="GAI08637.1"/>
    <property type="molecule type" value="Genomic_DNA"/>
</dbReference>
<keyword evidence="1" id="KW-0812">Transmembrane</keyword>
<keyword evidence="1" id="KW-1133">Transmembrane helix</keyword>
<reference evidence="2" key="1">
    <citation type="journal article" date="2014" name="Front. Microbiol.">
        <title>High frequency of phylogenetically diverse reductive dehalogenase-homologous genes in deep subseafloor sedimentary metagenomes.</title>
        <authorList>
            <person name="Kawai M."/>
            <person name="Futagami T."/>
            <person name="Toyoda A."/>
            <person name="Takaki Y."/>
            <person name="Nishi S."/>
            <person name="Hori S."/>
            <person name="Arai W."/>
            <person name="Tsubouchi T."/>
            <person name="Morono Y."/>
            <person name="Uchiyama I."/>
            <person name="Ito T."/>
            <person name="Fujiyama A."/>
            <person name="Inagaki F."/>
            <person name="Takami H."/>
        </authorList>
    </citation>
    <scope>NUCLEOTIDE SEQUENCE</scope>
    <source>
        <strain evidence="2">Expedition CK06-06</strain>
    </source>
</reference>
<protein>
    <submittedName>
        <fullName evidence="2">Uncharacterized protein</fullName>
    </submittedName>
</protein>
<evidence type="ECO:0000256" key="1">
    <source>
        <dbReference type="SAM" id="Phobius"/>
    </source>
</evidence>
<sequence>EIGEGGVYWRIAYNKYIIILVIGIEFLYLFWALKIRHK</sequence>
<dbReference type="AlphaFoldDB" id="X1KNI8"/>
<organism evidence="2">
    <name type="scientific">marine sediment metagenome</name>
    <dbReference type="NCBI Taxonomy" id="412755"/>
    <lineage>
        <taxon>unclassified sequences</taxon>
        <taxon>metagenomes</taxon>
        <taxon>ecological metagenomes</taxon>
    </lineage>
</organism>
<feature type="non-terminal residue" evidence="2">
    <location>
        <position position="1"/>
    </location>
</feature>
<comment type="caution">
    <text evidence="2">The sequence shown here is derived from an EMBL/GenBank/DDBJ whole genome shotgun (WGS) entry which is preliminary data.</text>
</comment>
<keyword evidence="1" id="KW-0472">Membrane</keyword>
<accession>X1KNI8</accession>
<feature type="transmembrane region" description="Helical" evidence="1">
    <location>
        <begin position="16"/>
        <end position="33"/>
    </location>
</feature>
<evidence type="ECO:0000313" key="2">
    <source>
        <dbReference type="EMBL" id="GAI08637.1"/>
    </source>
</evidence>
<name>X1KNI8_9ZZZZ</name>
<gene>
    <name evidence="2" type="ORF">S06H3_12560</name>
</gene>